<evidence type="ECO:0000313" key="2">
    <source>
        <dbReference type="Proteomes" id="UP001056610"/>
    </source>
</evidence>
<name>A0ABY4QLY0_9MYCO</name>
<proteinExistence type="predicted"/>
<protein>
    <recommendedName>
        <fullName evidence="3">Transposase</fullName>
    </recommendedName>
</protein>
<dbReference type="Proteomes" id="UP001056610">
    <property type="component" value="Chromosome"/>
</dbReference>
<organism evidence="1 2">
    <name type="scientific">Candidatus Mycobacterium methanotrophicum</name>
    <dbReference type="NCBI Taxonomy" id="2943498"/>
    <lineage>
        <taxon>Bacteria</taxon>
        <taxon>Bacillati</taxon>
        <taxon>Actinomycetota</taxon>
        <taxon>Actinomycetes</taxon>
        <taxon>Mycobacteriales</taxon>
        <taxon>Mycobacteriaceae</taxon>
        <taxon>Mycobacterium</taxon>
    </lineage>
</organism>
<gene>
    <name evidence="1" type="ORF">M5I08_01820</name>
</gene>
<evidence type="ECO:0000313" key="1">
    <source>
        <dbReference type="EMBL" id="UQX11303.1"/>
    </source>
</evidence>
<sequence>MEVLEYQEEWSPVNTDEFEHAVCEARRRVLKIQTKLHRWARDAPHRRFDDLFNLVADPAALIPPTYGPGSTTRQARWPAVWGLPESLAKASTFAVHAIPGADGCRGDLIAS</sequence>
<reference evidence="1" key="1">
    <citation type="submission" date="2022-05" db="EMBL/GenBank/DDBJ databases">
        <title>A methanotrophic Mycobacterium dominates a cave microbial ecosystem.</title>
        <authorList>
            <person name="Van Spanning R.J.M."/>
            <person name="Guan Q."/>
            <person name="Melkonian C."/>
            <person name="Gallant J."/>
            <person name="Polerecky L."/>
            <person name="Flot J.-F."/>
            <person name="Brandt B.W."/>
            <person name="Braster M."/>
            <person name="Iturbe Espinoza P."/>
            <person name="Aerts J."/>
            <person name="Meima-Franke M."/>
            <person name="Piersma S.R."/>
            <person name="Bunduc C."/>
            <person name="Ummels R."/>
            <person name="Pain A."/>
            <person name="Fleming E.J."/>
            <person name="van der Wel N."/>
            <person name="Gherman V.D."/>
            <person name="Sarbu S.M."/>
            <person name="Bodelier P.L.E."/>
            <person name="Bitter W."/>
        </authorList>
    </citation>
    <scope>NUCLEOTIDE SEQUENCE</scope>
    <source>
        <strain evidence="1">Sulfur Cave</strain>
    </source>
</reference>
<dbReference type="RefSeq" id="WP_249763044.1">
    <property type="nucleotide sequence ID" value="NZ_CP097320.1"/>
</dbReference>
<accession>A0ABY4QLY0</accession>
<keyword evidence="2" id="KW-1185">Reference proteome</keyword>
<evidence type="ECO:0008006" key="3">
    <source>
        <dbReference type="Google" id="ProtNLM"/>
    </source>
</evidence>
<dbReference type="EMBL" id="CP097320">
    <property type="protein sequence ID" value="UQX11303.1"/>
    <property type="molecule type" value="Genomic_DNA"/>
</dbReference>